<reference evidence="3 4" key="1">
    <citation type="submission" date="2018-07" db="EMBL/GenBank/DDBJ databases">
        <title>Halioglobus sp. genome submission.</title>
        <authorList>
            <person name="Ye M.-Q."/>
            <person name="Du Z.-J."/>
        </authorList>
    </citation>
    <scope>NUCLEOTIDE SEQUENCE [LARGE SCALE GENOMIC DNA]</scope>
    <source>
        <strain evidence="3 4">U0301</strain>
    </source>
</reference>
<dbReference type="SUPFAM" id="SSF53335">
    <property type="entry name" value="S-adenosyl-L-methionine-dependent methyltransferases"/>
    <property type="match status" value="1"/>
</dbReference>
<dbReference type="InterPro" id="IPR006342">
    <property type="entry name" value="FkbM_mtfrase"/>
</dbReference>
<dbReference type="Pfam" id="PF05050">
    <property type="entry name" value="Methyltransf_21"/>
    <property type="match status" value="1"/>
</dbReference>
<dbReference type="EMBL" id="QRAN01000007">
    <property type="protein sequence ID" value="RLQ22215.1"/>
    <property type="molecule type" value="Genomic_DNA"/>
</dbReference>
<evidence type="ECO:0000256" key="1">
    <source>
        <dbReference type="SAM" id="Phobius"/>
    </source>
</evidence>
<evidence type="ECO:0000313" key="3">
    <source>
        <dbReference type="EMBL" id="RLQ22215.1"/>
    </source>
</evidence>
<dbReference type="RefSeq" id="WP_117953689.1">
    <property type="nucleotide sequence ID" value="NZ_QRAN01000007.1"/>
</dbReference>
<keyword evidence="1" id="KW-0472">Membrane</keyword>
<dbReference type="NCBIfam" id="TIGR01444">
    <property type="entry name" value="fkbM_fam"/>
    <property type="match status" value="1"/>
</dbReference>
<feature type="domain" description="Methyltransferase FkbM" evidence="2">
    <location>
        <begin position="80"/>
        <end position="220"/>
    </location>
</feature>
<gene>
    <name evidence="3" type="ORF">DWB85_07955</name>
</gene>
<comment type="caution">
    <text evidence="3">The sequence shown here is derived from an EMBL/GenBank/DDBJ whole genome shotgun (WGS) entry which is preliminary data.</text>
</comment>
<dbReference type="GO" id="GO:0008168">
    <property type="term" value="F:methyltransferase activity"/>
    <property type="evidence" value="ECO:0007669"/>
    <property type="project" value="UniProtKB-KW"/>
</dbReference>
<keyword evidence="3" id="KW-0489">Methyltransferase</keyword>
<dbReference type="GO" id="GO:0032259">
    <property type="term" value="P:methylation"/>
    <property type="evidence" value="ECO:0007669"/>
    <property type="project" value="UniProtKB-KW"/>
</dbReference>
<dbReference type="Gene3D" id="3.40.50.150">
    <property type="entry name" value="Vaccinia Virus protein VP39"/>
    <property type="match status" value="1"/>
</dbReference>
<organism evidence="3 4">
    <name type="scientific">Seongchinamella sediminis</name>
    <dbReference type="NCBI Taxonomy" id="2283635"/>
    <lineage>
        <taxon>Bacteria</taxon>
        <taxon>Pseudomonadati</taxon>
        <taxon>Pseudomonadota</taxon>
        <taxon>Gammaproteobacteria</taxon>
        <taxon>Cellvibrionales</taxon>
        <taxon>Halieaceae</taxon>
        <taxon>Seongchinamella</taxon>
    </lineage>
</organism>
<dbReference type="PANTHER" id="PTHR34203:SF15">
    <property type="entry name" value="SLL1173 PROTEIN"/>
    <property type="match status" value="1"/>
</dbReference>
<keyword evidence="1" id="KW-1133">Transmembrane helix</keyword>
<feature type="transmembrane region" description="Helical" evidence="1">
    <location>
        <begin position="12"/>
        <end position="29"/>
    </location>
</feature>
<accession>A0A3L7DZX9</accession>
<keyword evidence="3" id="KW-0808">Transferase</keyword>
<evidence type="ECO:0000313" key="4">
    <source>
        <dbReference type="Proteomes" id="UP000265509"/>
    </source>
</evidence>
<dbReference type="AlphaFoldDB" id="A0A3L7DZX9"/>
<dbReference type="Proteomes" id="UP000265509">
    <property type="component" value="Unassembled WGS sequence"/>
</dbReference>
<name>A0A3L7DZX9_9GAMM</name>
<dbReference type="InterPro" id="IPR029063">
    <property type="entry name" value="SAM-dependent_MTases_sf"/>
</dbReference>
<dbReference type="InterPro" id="IPR052514">
    <property type="entry name" value="SAM-dependent_MTase"/>
</dbReference>
<dbReference type="OrthoDB" id="483152at2"/>
<keyword evidence="4" id="KW-1185">Reference proteome</keyword>
<evidence type="ECO:0000259" key="2">
    <source>
        <dbReference type="Pfam" id="PF05050"/>
    </source>
</evidence>
<dbReference type="PANTHER" id="PTHR34203">
    <property type="entry name" value="METHYLTRANSFERASE, FKBM FAMILY PROTEIN"/>
    <property type="match status" value="1"/>
</dbReference>
<proteinExistence type="predicted"/>
<keyword evidence="1" id="KW-0812">Transmembrane</keyword>
<protein>
    <submittedName>
        <fullName evidence="3">FkbM family methyltransferase</fullName>
    </submittedName>
</protein>
<sequence>MLTTIKRITYYFQVLGLNGTLLALAGFLTKRTYYLKKTVKGVAHPIELRVNSSDIPTFRQMFIYRDYDFYAKQPVRTIIDAGANIGLAAIFFANEYPDAKIIAVEPEAKNFELLLSNIKYYPQIIAIRAALWHCLEPIEIFDPGAGSWAFVTKHSDDPQALDQTSLGSVPGITVDAIIKEHDISHVDILKIDIEGAEKEVLSATEAWLPMVDTMIVELHEDINPGCTRSFYNGSNGFPHEWFQGENIYLSRTCSAKANNQRRS</sequence>